<feature type="domain" description="Transglutaminase-like" evidence="3">
    <location>
        <begin position="500"/>
        <end position="570"/>
    </location>
</feature>
<evidence type="ECO:0000256" key="2">
    <source>
        <dbReference type="SAM" id="Phobius"/>
    </source>
</evidence>
<dbReference type="eggNOG" id="COG1305">
    <property type="taxonomic scope" value="Bacteria"/>
</dbReference>
<keyword evidence="2" id="KW-1133">Transmembrane helix</keyword>
<evidence type="ECO:0000256" key="1">
    <source>
        <dbReference type="SAM" id="MobiDB-lite"/>
    </source>
</evidence>
<dbReference type="InterPro" id="IPR052901">
    <property type="entry name" value="Bact_TGase-like"/>
</dbReference>
<keyword evidence="2" id="KW-0472">Membrane</keyword>
<feature type="transmembrane region" description="Helical" evidence="2">
    <location>
        <begin position="78"/>
        <end position="97"/>
    </location>
</feature>
<dbReference type="Gene3D" id="3.10.620.30">
    <property type="match status" value="1"/>
</dbReference>
<dbReference type="Pfam" id="PF01841">
    <property type="entry name" value="Transglut_core"/>
    <property type="match status" value="1"/>
</dbReference>
<feature type="region of interest" description="Disordered" evidence="1">
    <location>
        <begin position="567"/>
        <end position="625"/>
    </location>
</feature>
<feature type="transmembrane region" description="Helical" evidence="2">
    <location>
        <begin position="21"/>
        <end position="43"/>
    </location>
</feature>
<reference evidence="4 5" key="2">
    <citation type="journal article" date="2010" name="Stand. Genomic Sci.">
        <title>Complete genome sequence of Nakamurella multipartita type strain (Y-104).</title>
        <authorList>
            <person name="Tice H."/>
            <person name="Mayilraj S."/>
            <person name="Sims D."/>
            <person name="Lapidus A."/>
            <person name="Nolan M."/>
            <person name="Lucas S."/>
            <person name="Glavina Del Rio T."/>
            <person name="Copeland A."/>
            <person name="Cheng J.F."/>
            <person name="Meincke L."/>
            <person name="Bruce D."/>
            <person name="Goodwin L."/>
            <person name="Pitluck S."/>
            <person name="Ivanova N."/>
            <person name="Mavromatis K."/>
            <person name="Ovchinnikova G."/>
            <person name="Pati A."/>
            <person name="Chen A."/>
            <person name="Palaniappan K."/>
            <person name="Land M."/>
            <person name="Hauser L."/>
            <person name="Chang Y.J."/>
            <person name="Jeffries C.D."/>
            <person name="Detter J.C."/>
            <person name="Brettin T."/>
            <person name="Rohde M."/>
            <person name="Goker M."/>
            <person name="Bristow J."/>
            <person name="Eisen J.A."/>
            <person name="Markowitz V."/>
            <person name="Hugenholtz P."/>
            <person name="Kyrpides N.C."/>
            <person name="Klenk H.P."/>
            <person name="Chen F."/>
        </authorList>
    </citation>
    <scope>NUCLEOTIDE SEQUENCE [LARGE SCALE GENOMIC DNA]</scope>
    <source>
        <strain evidence="5">ATCC 700099 / DSM 44233 / CIP 104796 / JCM 9543 / NBRC 105858 / Y-104</strain>
    </source>
</reference>
<accession>C8X8Z2</accession>
<dbReference type="RefSeq" id="WP_015749901.1">
    <property type="nucleotide sequence ID" value="NC_013235.1"/>
</dbReference>
<keyword evidence="5" id="KW-1185">Reference proteome</keyword>
<dbReference type="EMBL" id="CP001737">
    <property type="protein sequence ID" value="ACV81090.1"/>
    <property type="molecule type" value="Genomic_DNA"/>
</dbReference>
<dbReference type="KEGG" id="nml:Namu_4815"/>
<proteinExistence type="predicted"/>
<dbReference type="InterPro" id="IPR002931">
    <property type="entry name" value="Transglutaminase-like"/>
</dbReference>
<feature type="transmembrane region" description="Helical" evidence="2">
    <location>
        <begin position="49"/>
        <end position="66"/>
    </location>
</feature>
<feature type="transmembrane region" description="Helical" evidence="2">
    <location>
        <begin position="187"/>
        <end position="208"/>
    </location>
</feature>
<dbReference type="InParanoid" id="C8X8Z2"/>
<dbReference type="AlphaFoldDB" id="C8X8Z2"/>
<dbReference type="Proteomes" id="UP000002218">
    <property type="component" value="Chromosome"/>
</dbReference>
<feature type="transmembrane region" description="Helical" evidence="2">
    <location>
        <begin position="629"/>
        <end position="658"/>
    </location>
</feature>
<dbReference type="HOGENOM" id="CLU_012121_2_0_11"/>
<evidence type="ECO:0000313" key="5">
    <source>
        <dbReference type="Proteomes" id="UP000002218"/>
    </source>
</evidence>
<dbReference type="OrthoDB" id="3651060at2"/>
<gene>
    <name evidence="4" type="ordered locus">Namu_4815</name>
</gene>
<feature type="transmembrane region" description="Helical" evidence="2">
    <location>
        <begin position="135"/>
        <end position="157"/>
    </location>
</feature>
<dbReference type="SUPFAM" id="SSF54001">
    <property type="entry name" value="Cysteine proteinases"/>
    <property type="match status" value="1"/>
</dbReference>
<dbReference type="InterPro" id="IPR038765">
    <property type="entry name" value="Papain-like_cys_pep_sf"/>
</dbReference>
<organism evidence="4 5">
    <name type="scientific">Nakamurella multipartita (strain ATCC 700099 / DSM 44233 / CIP 104796 / JCM 9543 / NBRC 105858 / Y-104)</name>
    <name type="common">Microsphaera multipartita</name>
    <dbReference type="NCBI Taxonomy" id="479431"/>
    <lineage>
        <taxon>Bacteria</taxon>
        <taxon>Bacillati</taxon>
        <taxon>Actinomycetota</taxon>
        <taxon>Actinomycetes</taxon>
        <taxon>Nakamurellales</taxon>
        <taxon>Nakamurellaceae</taxon>
        <taxon>Nakamurella</taxon>
    </lineage>
</organism>
<dbReference type="STRING" id="479431.Namu_4815"/>
<reference evidence="5" key="1">
    <citation type="submission" date="2009-09" db="EMBL/GenBank/DDBJ databases">
        <title>The complete genome of Nakamurella multipartita DSM 44233.</title>
        <authorList>
            <consortium name="US DOE Joint Genome Institute (JGI-PGF)"/>
            <person name="Lucas S."/>
            <person name="Copeland A."/>
            <person name="Lapidus A."/>
            <person name="Glavina del Rio T."/>
            <person name="Dalin E."/>
            <person name="Tice H."/>
            <person name="Bruce D."/>
            <person name="Goodwin L."/>
            <person name="Pitluck S."/>
            <person name="Kyrpides N."/>
            <person name="Mavromatis K."/>
            <person name="Ivanova N."/>
            <person name="Ovchinnikova G."/>
            <person name="Sims D."/>
            <person name="Meincke L."/>
            <person name="Brettin T."/>
            <person name="Detter J.C."/>
            <person name="Han C."/>
            <person name="Larimer F."/>
            <person name="Land M."/>
            <person name="Hauser L."/>
            <person name="Markowitz V."/>
            <person name="Cheng J.-F."/>
            <person name="Hugenholtz P."/>
            <person name="Woyke T."/>
            <person name="Wu D."/>
            <person name="Klenk H.-P."/>
            <person name="Eisen J.A."/>
        </authorList>
    </citation>
    <scope>NUCLEOTIDE SEQUENCE [LARGE SCALE GENOMIC DNA]</scope>
    <source>
        <strain evidence="5">ATCC 700099 / DSM 44233 / CIP 104796 / JCM 9543 / NBRC 105858 / Y-104</strain>
    </source>
</reference>
<feature type="transmembrane region" description="Helical" evidence="2">
    <location>
        <begin position="164"/>
        <end position="181"/>
    </location>
</feature>
<dbReference type="Pfam" id="PF11992">
    <property type="entry name" value="TgpA_N"/>
    <property type="match status" value="1"/>
</dbReference>
<feature type="transmembrane region" description="Helical" evidence="2">
    <location>
        <begin position="242"/>
        <end position="263"/>
    </location>
</feature>
<protein>
    <submittedName>
        <fullName evidence="4">Transglutaminase domain protein</fullName>
    </submittedName>
</protein>
<feature type="compositionally biased region" description="Basic and acidic residues" evidence="1">
    <location>
        <begin position="575"/>
        <end position="591"/>
    </location>
</feature>
<name>C8X8Z2_NAKMY</name>
<dbReference type="PANTHER" id="PTHR42736:SF1">
    <property type="entry name" value="PROTEIN-GLUTAMINE GAMMA-GLUTAMYLTRANSFERASE"/>
    <property type="match status" value="1"/>
</dbReference>
<dbReference type="InterPro" id="IPR021878">
    <property type="entry name" value="TgpA_N"/>
</dbReference>
<sequence>MSGRVRGPGRSRVVGTGRWWRAADLAVLAGLVTVGSMLLVPAYGSPAPVAAAAVGAAVPATVFAVLDRWPGRSALTRWLAAAVIGAGVLVLGALVVAPQSRVLGVLPSADAIAAVLAGAVDGWRDLLTVATPTGVAGGLLVPPLLIATAGTTLAAVLAGTRRPALALVGPAAAAVAYALFADVTLDPWTGVVVGGSLLVGGLGWVSWIGGRTARRAERAAAASQLAADRVAGADGALGLRRLLVAGAILAVAAVVGGLVAAAGTPDRAALREVVRAPVDPSTFESPLAQFRGFTKQHADDVQLVVQGLPAGARLRLASLDDYDGRQFRLSDTAGAFVRIGPERPSAAATASVPVTVQVRDYAGRFLPLPGAIERLDFGGARADDLAADLRYSAGEATGLLPGGWQPGDQYRVVAGIAAQPTVDQLAGARPSPVALPAAVTLPDLLRSQTERYTTGALTPAAQVEAIRAGLARDGFFSHGRAGEPSAPAGHGLDRLTGMVGSGSMLGDQEQYAALMAVMVRSLGIPARVVVGFVPGTPSGDAPVELRGQDITAWVEVPFDGFGWVAFDPTPSPDKPVTDVQERAQTERRAVSVEEPPALPQIPPDTADTDSAEQQPQDPNPPAPAESPTFLPALVLTMLAWTAVVLALVAAPVVAILLIKSRRRRRRLAAPTPADRITGGWQQLLDTAVDTGYRPTPWHTRTEAARDLSGAGVLQVDWLAPAADAAQFSPTPVEEDRARSYWREVDDRSAELLGGLGFWRRWRARLSLASLRRRDR</sequence>
<keyword evidence="2" id="KW-0812">Transmembrane</keyword>
<dbReference type="PANTHER" id="PTHR42736">
    <property type="entry name" value="PROTEIN-GLUTAMINE GAMMA-GLUTAMYLTRANSFERASE"/>
    <property type="match status" value="1"/>
</dbReference>
<dbReference type="SMART" id="SM00460">
    <property type="entry name" value="TGc"/>
    <property type="match status" value="1"/>
</dbReference>
<evidence type="ECO:0000313" key="4">
    <source>
        <dbReference type="EMBL" id="ACV81090.1"/>
    </source>
</evidence>
<evidence type="ECO:0000259" key="3">
    <source>
        <dbReference type="SMART" id="SM00460"/>
    </source>
</evidence>